<evidence type="ECO:0000256" key="3">
    <source>
        <dbReference type="ARBA" id="ARBA00022448"/>
    </source>
</evidence>
<sequence>MHDHKIENANKQIKSVTNLGIAVNIALSLVKLAVGFLFGSIALVADGIHSLSDMTTDIAVLLGVYFGSKEPDRSHPYGHGRIETFAAGFIALFLVFIGLAMIYYAALDIAKGNITDFRIAVLIVAIVSIVVKELLYKLTKRVAIKSHSPALYANAWHHRSDALSSVAVVIGFISLKAGFNYGDQVAAVAVGLMVILVGVRVAGDCLRELTEGAVDQGTIEHIENIISANSSIRQWHKLRTRMVGREVFLDLHIVVDPHLDITAAHGISENLENTLHEQITRPVNITVHVEPDIHKVRK</sequence>
<evidence type="ECO:0000256" key="5">
    <source>
        <dbReference type="ARBA" id="ARBA00022989"/>
    </source>
</evidence>
<feature type="transmembrane region" description="Helical" evidence="7">
    <location>
        <begin position="86"/>
        <end position="105"/>
    </location>
</feature>
<dbReference type="Pfam" id="PF01545">
    <property type="entry name" value="Cation_efflux"/>
    <property type="match status" value="1"/>
</dbReference>
<evidence type="ECO:0000256" key="6">
    <source>
        <dbReference type="ARBA" id="ARBA00023136"/>
    </source>
</evidence>
<feature type="transmembrane region" description="Helical" evidence="7">
    <location>
        <begin position="117"/>
        <end position="135"/>
    </location>
</feature>
<dbReference type="InterPro" id="IPR036837">
    <property type="entry name" value="Cation_efflux_CTD_sf"/>
</dbReference>
<dbReference type="SUPFAM" id="SSF161111">
    <property type="entry name" value="Cation efflux protein transmembrane domain-like"/>
    <property type="match status" value="1"/>
</dbReference>
<name>X0SG63_9ZZZZ</name>
<organism evidence="10">
    <name type="scientific">marine sediment metagenome</name>
    <dbReference type="NCBI Taxonomy" id="412755"/>
    <lineage>
        <taxon>unclassified sequences</taxon>
        <taxon>metagenomes</taxon>
        <taxon>ecological metagenomes</taxon>
    </lineage>
</organism>
<accession>X0SG63</accession>
<dbReference type="InterPro" id="IPR050291">
    <property type="entry name" value="CDF_Transporter"/>
</dbReference>
<keyword evidence="3" id="KW-0813">Transport</keyword>
<feature type="transmembrane region" description="Helical" evidence="7">
    <location>
        <begin position="185"/>
        <end position="203"/>
    </location>
</feature>
<reference evidence="10" key="1">
    <citation type="journal article" date="2014" name="Front. Microbiol.">
        <title>High frequency of phylogenetically diverse reductive dehalogenase-homologous genes in deep subseafloor sedimentary metagenomes.</title>
        <authorList>
            <person name="Kawai M."/>
            <person name="Futagami T."/>
            <person name="Toyoda A."/>
            <person name="Takaki Y."/>
            <person name="Nishi S."/>
            <person name="Hori S."/>
            <person name="Arai W."/>
            <person name="Tsubouchi T."/>
            <person name="Morono Y."/>
            <person name="Uchiyama I."/>
            <person name="Ito T."/>
            <person name="Fujiyama A."/>
            <person name="Inagaki F."/>
            <person name="Takami H."/>
        </authorList>
    </citation>
    <scope>NUCLEOTIDE SEQUENCE</scope>
    <source>
        <strain evidence="10">Expedition CK06-06</strain>
    </source>
</reference>
<comment type="subcellular location">
    <subcellularLocation>
        <location evidence="1">Membrane</location>
        <topology evidence="1">Multi-pass membrane protein</topology>
    </subcellularLocation>
</comment>
<dbReference type="Gene3D" id="3.30.70.1350">
    <property type="entry name" value="Cation efflux protein, cytoplasmic domain"/>
    <property type="match status" value="1"/>
</dbReference>
<keyword evidence="4 7" id="KW-0812">Transmembrane</keyword>
<dbReference type="SUPFAM" id="SSF160240">
    <property type="entry name" value="Cation efflux protein cytoplasmic domain-like"/>
    <property type="match status" value="1"/>
</dbReference>
<dbReference type="AlphaFoldDB" id="X0SG63"/>
<dbReference type="PANTHER" id="PTHR43840">
    <property type="entry name" value="MITOCHONDRIAL METAL TRANSPORTER 1-RELATED"/>
    <property type="match status" value="1"/>
</dbReference>
<feature type="transmembrane region" description="Helical" evidence="7">
    <location>
        <begin position="21"/>
        <end position="42"/>
    </location>
</feature>
<dbReference type="NCBIfam" id="TIGR01297">
    <property type="entry name" value="CDF"/>
    <property type="match status" value="1"/>
</dbReference>
<feature type="domain" description="Cation efflux protein cytoplasmic" evidence="9">
    <location>
        <begin position="216"/>
        <end position="291"/>
    </location>
</feature>
<feature type="domain" description="Cation efflux protein transmembrane" evidence="8">
    <location>
        <begin position="20"/>
        <end position="209"/>
    </location>
</feature>
<evidence type="ECO:0000313" key="10">
    <source>
        <dbReference type="EMBL" id="GAF74116.1"/>
    </source>
</evidence>
<keyword evidence="5 7" id="KW-1133">Transmembrane helix</keyword>
<dbReference type="InterPro" id="IPR027470">
    <property type="entry name" value="Cation_efflux_CTD"/>
</dbReference>
<dbReference type="Gene3D" id="1.20.1510.10">
    <property type="entry name" value="Cation efflux protein transmembrane domain"/>
    <property type="match status" value="1"/>
</dbReference>
<comment type="similarity">
    <text evidence="2">Belongs to the cation diffusion facilitator (CDF) transporter (TC 2.A.4) family.</text>
</comment>
<proteinExistence type="inferred from homology"/>
<gene>
    <name evidence="10" type="ORF">S01H1_08134</name>
</gene>
<evidence type="ECO:0000259" key="8">
    <source>
        <dbReference type="Pfam" id="PF01545"/>
    </source>
</evidence>
<keyword evidence="6 7" id="KW-0472">Membrane</keyword>
<protein>
    <submittedName>
        <fullName evidence="10">Uncharacterized protein</fullName>
    </submittedName>
</protein>
<dbReference type="GO" id="GO:0008324">
    <property type="term" value="F:monoatomic cation transmembrane transporter activity"/>
    <property type="evidence" value="ECO:0007669"/>
    <property type="project" value="InterPro"/>
</dbReference>
<evidence type="ECO:0000259" key="9">
    <source>
        <dbReference type="Pfam" id="PF16916"/>
    </source>
</evidence>
<dbReference type="GO" id="GO:0016020">
    <property type="term" value="C:membrane"/>
    <property type="evidence" value="ECO:0007669"/>
    <property type="project" value="UniProtKB-SubCell"/>
</dbReference>
<dbReference type="Pfam" id="PF16916">
    <property type="entry name" value="ZT_dimer"/>
    <property type="match status" value="1"/>
</dbReference>
<evidence type="ECO:0000256" key="4">
    <source>
        <dbReference type="ARBA" id="ARBA00022692"/>
    </source>
</evidence>
<dbReference type="InterPro" id="IPR058533">
    <property type="entry name" value="Cation_efflux_TM"/>
</dbReference>
<dbReference type="InterPro" id="IPR002524">
    <property type="entry name" value="Cation_efflux"/>
</dbReference>
<evidence type="ECO:0000256" key="2">
    <source>
        <dbReference type="ARBA" id="ARBA00008114"/>
    </source>
</evidence>
<dbReference type="EMBL" id="BARS01004171">
    <property type="protein sequence ID" value="GAF74116.1"/>
    <property type="molecule type" value="Genomic_DNA"/>
</dbReference>
<comment type="caution">
    <text evidence="10">The sequence shown here is derived from an EMBL/GenBank/DDBJ whole genome shotgun (WGS) entry which is preliminary data.</text>
</comment>
<dbReference type="FunFam" id="1.20.1510.10:FF:000006">
    <property type="entry name" value="Divalent cation efflux transporter"/>
    <property type="match status" value="1"/>
</dbReference>
<evidence type="ECO:0000256" key="1">
    <source>
        <dbReference type="ARBA" id="ARBA00004141"/>
    </source>
</evidence>
<evidence type="ECO:0000256" key="7">
    <source>
        <dbReference type="SAM" id="Phobius"/>
    </source>
</evidence>
<dbReference type="InterPro" id="IPR027469">
    <property type="entry name" value="Cation_efflux_TMD_sf"/>
</dbReference>
<dbReference type="PANTHER" id="PTHR43840:SF15">
    <property type="entry name" value="MITOCHONDRIAL METAL TRANSPORTER 1-RELATED"/>
    <property type="match status" value="1"/>
</dbReference>